<evidence type="ECO:0000313" key="3">
    <source>
        <dbReference type="Proteomes" id="UP000192511"/>
    </source>
</evidence>
<dbReference type="GeneID" id="98066107"/>
<proteinExistence type="predicted"/>
<accession>A0AAX0WSW9</accession>
<feature type="chain" id="PRO_5043634398" description="DUF3012 domain-containing protein" evidence="1">
    <location>
        <begin position="25"/>
        <end position="66"/>
    </location>
</feature>
<comment type="caution">
    <text evidence="2">The sequence shown here is derived from an EMBL/GenBank/DDBJ whole genome shotgun (WGS) entry which is preliminary data.</text>
</comment>
<keyword evidence="1" id="KW-0732">Signal</keyword>
<name>A0AAX0WSW9_9GAMM</name>
<evidence type="ECO:0000313" key="2">
    <source>
        <dbReference type="EMBL" id="PNL61581.1"/>
    </source>
</evidence>
<gene>
    <name evidence="2" type="ORF">A6J39_010370</name>
</gene>
<keyword evidence="3" id="KW-1185">Reference proteome</keyword>
<dbReference type="RefSeq" id="WP_019232087.1">
    <property type="nucleotide sequence ID" value="NZ_CAAAHR010000007.1"/>
</dbReference>
<reference evidence="2" key="1">
    <citation type="submission" date="2017-12" db="EMBL/GenBank/DDBJ databases">
        <title>FDA dAtabase for Regulatory Grade micrObial Sequences (FDA-ARGOS): Supporting development and validation of Infectious Disease Dx tests.</title>
        <authorList>
            <person name="Kerrigan L."/>
            <person name="Tallon L.J."/>
            <person name="Sadzewicz L."/>
            <person name="Sengamalay N."/>
            <person name="Ott S."/>
            <person name="Godinez A."/>
            <person name="Nagaraj S."/>
            <person name="Vavikolanu K."/>
            <person name="Vyas G."/>
            <person name="Nadendla S."/>
            <person name="Aluvathingal J."/>
            <person name="Sichtig H."/>
        </authorList>
    </citation>
    <scope>NUCLEOTIDE SEQUENCE [LARGE SCALE GENOMIC DNA]</scope>
    <source>
        <strain evidence="2">FDAARGOS_200</strain>
    </source>
</reference>
<evidence type="ECO:0000256" key="1">
    <source>
        <dbReference type="SAM" id="SignalP"/>
    </source>
</evidence>
<protein>
    <recommendedName>
        <fullName evidence="4">DUF3012 domain-containing protein</fullName>
    </recommendedName>
</protein>
<sequence length="66" mass="7210">MKIKSAAGLILATTFMAAVGPIHAACYKNEPGWHMVSKKCDIKPADNWQEYKSGVYTQPITGKSLL</sequence>
<organism evidence="2 3">
    <name type="scientific">Legionella anisa</name>
    <dbReference type="NCBI Taxonomy" id="28082"/>
    <lineage>
        <taxon>Bacteria</taxon>
        <taxon>Pseudomonadati</taxon>
        <taxon>Pseudomonadota</taxon>
        <taxon>Gammaproteobacteria</taxon>
        <taxon>Legionellales</taxon>
        <taxon>Legionellaceae</taxon>
        <taxon>Legionella</taxon>
    </lineage>
</organism>
<dbReference type="Proteomes" id="UP000192511">
    <property type="component" value="Unassembled WGS sequence"/>
</dbReference>
<evidence type="ECO:0008006" key="4">
    <source>
        <dbReference type="Google" id="ProtNLM"/>
    </source>
</evidence>
<dbReference type="AlphaFoldDB" id="A0AAX0WSW9"/>
<dbReference type="EMBL" id="NBTX02000004">
    <property type="protein sequence ID" value="PNL61581.1"/>
    <property type="molecule type" value="Genomic_DNA"/>
</dbReference>
<feature type="signal peptide" evidence="1">
    <location>
        <begin position="1"/>
        <end position="24"/>
    </location>
</feature>